<keyword evidence="1" id="KW-0805">Transcription regulation</keyword>
<dbReference type="SMART" id="SM00419">
    <property type="entry name" value="HTH_CRP"/>
    <property type="match status" value="1"/>
</dbReference>
<dbReference type="CDD" id="cd00038">
    <property type="entry name" value="CAP_ED"/>
    <property type="match status" value="1"/>
</dbReference>
<feature type="domain" description="HTH crp-type" evidence="6">
    <location>
        <begin position="157"/>
        <end position="231"/>
    </location>
</feature>
<dbReference type="EMBL" id="JAVRAF010000024">
    <property type="protein sequence ID" value="MDX8305651.1"/>
    <property type="molecule type" value="Genomic_DNA"/>
</dbReference>
<feature type="domain" description="Cyclic nucleotide-binding" evidence="5">
    <location>
        <begin position="26"/>
        <end position="95"/>
    </location>
</feature>
<sequence length="242" mass="26636">MNTLFGAVFRKACGACVDCDVRTMAVCAALEEHEIGALERIMTSRTLTPDEMLVSEGDPLKRFYCLTSGVLRLSIALPDGRRQITGFLLPGDYLGLADDDFHSSSAEAIGDVRLCSFPAREMNSLMEQYPKLKDRLHGFTRAALRQARDNQMILGRLSPVEKLACFLLTLSTRSVEHKLAGNPLALPMSRTDIADYLGLTIETVSRSFTKLRNQGLIALPDPHLVELLDRGALEAVAGIDFH</sequence>
<reference evidence="7" key="1">
    <citation type="journal article" date="2023" name="Phytobiomes J">
        <title>Deciphering the key players within the bacterial microbiota associated with aerial crown gall tumors on rhododendron: Insights into the gallobiome.</title>
        <authorList>
            <person name="Kuzmanovic N."/>
            <person name="Nesme J."/>
            <person name="Wolf J."/>
            <person name="Neumann-Schaal M."/>
            <person name="Petersen J."/>
            <person name="Fernandez-Gnecco G."/>
            <person name="Sproeer C."/>
            <person name="Bunk B."/>
            <person name="Overmann J."/>
            <person name="Sorensen S.J."/>
            <person name="Idczak E."/>
            <person name="Smalla K."/>
        </authorList>
    </citation>
    <scope>NUCLEOTIDE SEQUENCE</scope>
    <source>
        <strain evidence="7">Rho-11.1</strain>
    </source>
</reference>
<name>A0AAW9FR60_9HYPH</name>
<dbReference type="PROSITE" id="PS00042">
    <property type="entry name" value="HTH_CRP_1"/>
    <property type="match status" value="1"/>
</dbReference>
<protein>
    <submittedName>
        <fullName evidence="7">Helix-turn-helix domain-containing protein</fullName>
    </submittedName>
</protein>
<dbReference type="AlphaFoldDB" id="A0AAW9FR60"/>
<dbReference type="InterPro" id="IPR050397">
    <property type="entry name" value="Env_Response_Regulators"/>
</dbReference>
<dbReference type="PROSITE" id="PS50042">
    <property type="entry name" value="CNMP_BINDING_3"/>
    <property type="match status" value="1"/>
</dbReference>
<evidence type="ECO:0000256" key="4">
    <source>
        <dbReference type="ARBA" id="ARBA00023231"/>
    </source>
</evidence>
<dbReference type="Gene3D" id="2.60.120.10">
    <property type="entry name" value="Jelly Rolls"/>
    <property type="match status" value="1"/>
</dbReference>
<proteinExistence type="predicted"/>
<dbReference type="InterPro" id="IPR012318">
    <property type="entry name" value="HTH_CRP"/>
</dbReference>
<dbReference type="SUPFAM" id="SSF46785">
    <property type="entry name" value="Winged helix' DNA-binding domain"/>
    <property type="match status" value="1"/>
</dbReference>
<evidence type="ECO:0000256" key="3">
    <source>
        <dbReference type="ARBA" id="ARBA00023163"/>
    </source>
</evidence>
<dbReference type="FunFam" id="1.10.10.10:FF:000028">
    <property type="entry name" value="Fumarate/nitrate reduction transcriptional regulator Fnr"/>
    <property type="match status" value="1"/>
</dbReference>
<comment type="caution">
    <text evidence="7">The sequence shown here is derived from an EMBL/GenBank/DDBJ whole genome shotgun (WGS) entry which is preliminary data.</text>
</comment>
<dbReference type="GO" id="GO:0003700">
    <property type="term" value="F:DNA-binding transcription factor activity"/>
    <property type="evidence" value="ECO:0007669"/>
    <property type="project" value="InterPro"/>
</dbReference>
<dbReference type="InterPro" id="IPR018490">
    <property type="entry name" value="cNMP-bd_dom_sf"/>
</dbReference>
<gene>
    <name evidence="7" type="ORF">RMR22_25785</name>
</gene>
<organism evidence="7">
    <name type="scientific">Agrobacterium rosae</name>
    <dbReference type="NCBI Taxonomy" id="1972867"/>
    <lineage>
        <taxon>Bacteria</taxon>
        <taxon>Pseudomonadati</taxon>
        <taxon>Pseudomonadota</taxon>
        <taxon>Alphaproteobacteria</taxon>
        <taxon>Hyphomicrobiales</taxon>
        <taxon>Rhizobiaceae</taxon>
        <taxon>Rhizobium/Agrobacterium group</taxon>
        <taxon>Agrobacterium</taxon>
    </lineage>
</organism>
<dbReference type="PANTHER" id="PTHR24567">
    <property type="entry name" value="CRP FAMILY TRANSCRIPTIONAL REGULATORY PROTEIN"/>
    <property type="match status" value="1"/>
</dbReference>
<evidence type="ECO:0000313" key="7">
    <source>
        <dbReference type="EMBL" id="MDX8305651.1"/>
    </source>
</evidence>
<evidence type="ECO:0000256" key="2">
    <source>
        <dbReference type="ARBA" id="ARBA00023125"/>
    </source>
</evidence>
<dbReference type="PRINTS" id="PR00034">
    <property type="entry name" value="HTHCRP"/>
</dbReference>
<dbReference type="GO" id="GO:0003677">
    <property type="term" value="F:DNA binding"/>
    <property type="evidence" value="ECO:0007669"/>
    <property type="project" value="UniProtKB-KW"/>
</dbReference>
<dbReference type="InterPro" id="IPR036388">
    <property type="entry name" value="WH-like_DNA-bd_sf"/>
</dbReference>
<evidence type="ECO:0000259" key="5">
    <source>
        <dbReference type="PROSITE" id="PS50042"/>
    </source>
</evidence>
<dbReference type="Pfam" id="PF00027">
    <property type="entry name" value="cNMP_binding"/>
    <property type="match status" value="1"/>
</dbReference>
<dbReference type="InterPro" id="IPR000595">
    <property type="entry name" value="cNMP-bd_dom"/>
</dbReference>
<accession>A0AAW9FR60</accession>
<dbReference type="SUPFAM" id="SSF51206">
    <property type="entry name" value="cAMP-binding domain-like"/>
    <property type="match status" value="1"/>
</dbReference>
<dbReference type="GO" id="GO:0005829">
    <property type="term" value="C:cytosol"/>
    <property type="evidence" value="ECO:0007669"/>
    <property type="project" value="TreeGrafter"/>
</dbReference>
<keyword evidence="4" id="KW-0535">Nitrogen fixation</keyword>
<dbReference type="Gene3D" id="1.10.10.10">
    <property type="entry name" value="Winged helix-like DNA-binding domain superfamily/Winged helix DNA-binding domain"/>
    <property type="match status" value="1"/>
</dbReference>
<dbReference type="InterPro" id="IPR018335">
    <property type="entry name" value="Tscrpt_reg_HTH_Crp-type_CS"/>
</dbReference>
<dbReference type="PANTHER" id="PTHR24567:SF75">
    <property type="entry name" value="FUMARATE AND NITRATE REDUCTION REGULATORY PROTEIN"/>
    <property type="match status" value="1"/>
</dbReference>
<keyword evidence="3" id="KW-0804">Transcription</keyword>
<dbReference type="InterPro" id="IPR036390">
    <property type="entry name" value="WH_DNA-bd_sf"/>
</dbReference>
<evidence type="ECO:0000259" key="6">
    <source>
        <dbReference type="PROSITE" id="PS51063"/>
    </source>
</evidence>
<dbReference type="SMART" id="SM00100">
    <property type="entry name" value="cNMP"/>
    <property type="match status" value="1"/>
</dbReference>
<dbReference type="Pfam" id="PF13545">
    <property type="entry name" value="HTH_Crp_2"/>
    <property type="match status" value="1"/>
</dbReference>
<dbReference type="PROSITE" id="PS51063">
    <property type="entry name" value="HTH_CRP_2"/>
    <property type="match status" value="1"/>
</dbReference>
<keyword evidence="2" id="KW-0238">DNA-binding</keyword>
<dbReference type="InterPro" id="IPR014710">
    <property type="entry name" value="RmlC-like_jellyroll"/>
</dbReference>
<evidence type="ECO:0000256" key="1">
    <source>
        <dbReference type="ARBA" id="ARBA00023015"/>
    </source>
</evidence>
<dbReference type="CDD" id="cd00092">
    <property type="entry name" value="HTH_CRP"/>
    <property type="match status" value="1"/>
</dbReference>